<feature type="region of interest" description="Disordered" evidence="1">
    <location>
        <begin position="1"/>
        <end position="27"/>
    </location>
</feature>
<dbReference type="Gene3D" id="1.10.150.60">
    <property type="entry name" value="ARID DNA-binding domain"/>
    <property type="match status" value="2"/>
</dbReference>
<gene>
    <name evidence="4" type="ORF">V6N12_058768</name>
</gene>
<organism evidence="4 5">
    <name type="scientific">Hibiscus sabdariffa</name>
    <name type="common">roselle</name>
    <dbReference type="NCBI Taxonomy" id="183260"/>
    <lineage>
        <taxon>Eukaryota</taxon>
        <taxon>Viridiplantae</taxon>
        <taxon>Streptophyta</taxon>
        <taxon>Embryophyta</taxon>
        <taxon>Tracheophyta</taxon>
        <taxon>Spermatophyta</taxon>
        <taxon>Magnoliopsida</taxon>
        <taxon>eudicotyledons</taxon>
        <taxon>Gunneridae</taxon>
        <taxon>Pentapetalae</taxon>
        <taxon>rosids</taxon>
        <taxon>malvids</taxon>
        <taxon>Malvales</taxon>
        <taxon>Malvaceae</taxon>
        <taxon>Malvoideae</taxon>
        <taxon>Hibiscus</taxon>
    </lineage>
</organism>
<dbReference type="EMBL" id="JBBPBM010000010">
    <property type="protein sequence ID" value="KAK8565196.1"/>
    <property type="molecule type" value="Genomic_DNA"/>
</dbReference>
<feature type="transmembrane region" description="Helical" evidence="2">
    <location>
        <begin position="155"/>
        <end position="177"/>
    </location>
</feature>
<evidence type="ECO:0000313" key="4">
    <source>
        <dbReference type="EMBL" id="KAK8565196.1"/>
    </source>
</evidence>
<feature type="domain" description="ARID" evidence="3">
    <location>
        <begin position="154"/>
        <end position="249"/>
    </location>
</feature>
<protein>
    <recommendedName>
        <fullName evidence="3">ARID domain-containing protein</fullName>
    </recommendedName>
</protein>
<reference evidence="4 5" key="1">
    <citation type="journal article" date="2024" name="G3 (Bethesda)">
        <title>Genome assembly of Hibiscus sabdariffa L. provides insights into metabolisms of medicinal natural products.</title>
        <authorList>
            <person name="Kim T."/>
        </authorList>
    </citation>
    <scope>NUCLEOTIDE SEQUENCE [LARGE SCALE GENOMIC DNA]</scope>
    <source>
        <strain evidence="4">TK-2024</strain>
        <tissue evidence="4">Old leaves</tissue>
    </source>
</reference>
<keyword evidence="5" id="KW-1185">Reference proteome</keyword>
<comment type="caution">
    <text evidence="4">The sequence shown here is derived from an EMBL/GenBank/DDBJ whole genome shotgun (WGS) entry which is preliminary data.</text>
</comment>
<name>A0ABR2ET44_9ROSI</name>
<keyword evidence="2" id="KW-0812">Transmembrane</keyword>
<dbReference type="InterPro" id="IPR001606">
    <property type="entry name" value="ARID_dom"/>
</dbReference>
<dbReference type="PANTHER" id="PTHR46691:SF3">
    <property type="entry name" value="HIGH MOBILITY GROUP B PROTEIN 15"/>
    <property type="match status" value="1"/>
</dbReference>
<dbReference type="PANTHER" id="PTHR46691">
    <property type="entry name" value="HIGH MOBILITY GROUP B PROTEIN 9"/>
    <property type="match status" value="1"/>
</dbReference>
<evidence type="ECO:0000313" key="5">
    <source>
        <dbReference type="Proteomes" id="UP001472677"/>
    </source>
</evidence>
<dbReference type="SUPFAM" id="SSF46774">
    <property type="entry name" value="ARID-like"/>
    <property type="match status" value="2"/>
</dbReference>
<proteinExistence type="predicted"/>
<feature type="compositionally biased region" description="Basic and acidic residues" evidence="1">
    <location>
        <begin position="10"/>
        <end position="23"/>
    </location>
</feature>
<dbReference type="InterPro" id="IPR036431">
    <property type="entry name" value="ARID_dom_sf"/>
</dbReference>
<accession>A0ABR2ET44</accession>
<evidence type="ECO:0000256" key="1">
    <source>
        <dbReference type="SAM" id="MobiDB-lite"/>
    </source>
</evidence>
<dbReference type="PROSITE" id="PS51011">
    <property type="entry name" value="ARID"/>
    <property type="match status" value="2"/>
</dbReference>
<sequence length="701" mass="78514">MAGNGNGKGKRVEDGTRSKDKEPSVSYFPTSSLEAASSSNIATLNARTLNCHDLTVCPVCSKEMENPLICMNTLVLCPHCNEILLVSDGFSISTYSQQKFLSPLSSEISPCPFPKYAPVCTLGQQYDLALAEPRYFHIILEFVSIIKNKPFRYSFAASSFTLLLSCYLLLDFTYISFLCANYRVPVLFQGKEVNIHRMFVEVTCRGGIFMVCQERRLQEVSAALTENLSDSDLYNIYMIVLYELETWVCRFPYEGHIPLSPPLTTNPHDLTVCPLCHNKTEKPMSCMNTIVLCPHCNDILLVSENSQGKFLTPLSSDISGCPSPKNEPVCTPRQQYDLAREDPHYFHIMLELVSSIKNKPSRVPVIFQRKELNVHRMFVEVTCRGGILKVTQERRLQEVSVALAENLSDRDLYEIYMVLLYDLESWLCHFPPAPPLRPCSSYHKTSLMPKLREEQHPSQWIQALTPYKNAATMNNNQQWTSLPAGFNNSCTDHLNRSSSRPCPMPVIILKGGQPSSSNLNPAVPNNNPMWITESSGSNYNSNFDSADHRSRSLSTSYPVGPTQGFIGQPSEWIKPSAPYKNSEPVKNNQQLASFHQTGVNFGSTYHSNGPSSNLNSAVANNNQVWTTASNFKCNSSLGSEDHTSSSLPPPHPIQGLMGGQASEQGIHEPSQNQRMMMKRKELTESLEPVKKVRMLSSHLNR</sequence>
<keyword evidence="2" id="KW-1133">Transmembrane helix</keyword>
<evidence type="ECO:0000259" key="3">
    <source>
        <dbReference type="PROSITE" id="PS51011"/>
    </source>
</evidence>
<feature type="domain" description="ARID" evidence="3">
    <location>
        <begin position="339"/>
        <end position="428"/>
    </location>
</feature>
<feature type="region of interest" description="Disordered" evidence="1">
    <location>
        <begin position="635"/>
        <end position="671"/>
    </location>
</feature>
<dbReference type="Proteomes" id="UP001472677">
    <property type="component" value="Unassembled WGS sequence"/>
</dbReference>
<keyword evidence="2" id="KW-0472">Membrane</keyword>
<evidence type="ECO:0000256" key="2">
    <source>
        <dbReference type="SAM" id="Phobius"/>
    </source>
</evidence>